<dbReference type="Pfam" id="PF01370">
    <property type="entry name" value="Epimerase"/>
    <property type="match status" value="1"/>
</dbReference>
<dbReference type="PANTHER" id="PTHR11999:SF70">
    <property type="entry name" value="MIP05841P"/>
    <property type="match status" value="1"/>
</dbReference>
<dbReference type="InterPro" id="IPR021115">
    <property type="entry name" value="Pyridoxal-P_BS"/>
</dbReference>
<evidence type="ECO:0000256" key="3">
    <source>
        <dbReference type="ARBA" id="ARBA00022793"/>
    </source>
</evidence>
<evidence type="ECO:0000256" key="1">
    <source>
        <dbReference type="ARBA" id="ARBA00001933"/>
    </source>
</evidence>
<evidence type="ECO:0000259" key="7">
    <source>
        <dbReference type="Pfam" id="PF01370"/>
    </source>
</evidence>
<dbReference type="InterPro" id="IPR015421">
    <property type="entry name" value="PyrdxlP-dep_Trfase_major"/>
</dbReference>
<dbReference type="SUPFAM" id="SSF51735">
    <property type="entry name" value="NAD(P)-binding Rossmann-fold domains"/>
    <property type="match status" value="1"/>
</dbReference>
<evidence type="ECO:0000313" key="8">
    <source>
        <dbReference type="EMBL" id="RHZ43391.1"/>
    </source>
</evidence>
<dbReference type="Gene3D" id="3.40.50.720">
    <property type="entry name" value="NAD(P)-binding Rossmann-like Domain"/>
    <property type="match status" value="1"/>
</dbReference>
<gene>
    <name evidence="8" type="ORF">CDV56_101119</name>
</gene>
<keyword evidence="4 6" id="KW-0663">Pyridoxal phosphate</keyword>
<dbReference type="GO" id="GO:0005737">
    <property type="term" value="C:cytoplasm"/>
    <property type="evidence" value="ECO:0007669"/>
    <property type="project" value="TreeGrafter"/>
</dbReference>
<dbReference type="Gene3D" id="3.40.640.10">
    <property type="entry name" value="Type I PLP-dependent aspartate aminotransferase-like (Major domain)"/>
    <property type="match status" value="1"/>
</dbReference>
<reference evidence="8" key="1">
    <citation type="submission" date="2018-08" db="EMBL/GenBank/DDBJ databases">
        <title>Draft genome sequence of azole-resistant Aspergillus thermomutatus (Neosartorya pseudofischeri) strain HMR AF 39, isolated from a human nasal aspirate.</title>
        <authorList>
            <person name="Parent-Michaud M."/>
            <person name="Dufresne P.J."/>
            <person name="Fournier E."/>
            <person name="Martineau C."/>
            <person name="Moreira S."/>
            <person name="Perkins V."/>
            <person name="De Repentigny L."/>
            <person name="Dufresne S.F."/>
        </authorList>
    </citation>
    <scope>NUCLEOTIDE SEQUENCE [LARGE SCALE GENOMIC DNA]</scope>
    <source>
        <strain evidence="8">HMR AF 39</strain>
    </source>
</reference>
<dbReference type="InterPro" id="IPR015422">
    <property type="entry name" value="PyrdxlP-dep_Trfase_small"/>
</dbReference>
<accession>A0A397FX98</accession>
<dbReference type="GeneID" id="38123093"/>
<keyword evidence="3" id="KW-0210">Decarboxylase</keyword>
<dbReference type="CDD" id="cd05227">
    <property type="entry name" value="AR_SDR_e"/>
    <property type="match status" value="1"/>
</dbReference>
<dbReference type="InterPro" id="IPR010977">
    <property type="entry name" value="Aromatic_deC"/>
</dbReference>
<evidence type="ECO:0000256" key="5">
    <source>
        <dbReference type="ARBA" id="ARBA00023239"/>
    </source>
</evidence>
<dbReference type="GO" id="GO:0019752">
    <property type="term" value="P:carboxylic acid metabolic process"/>
    <property type="evidence" value="ECO:0007669"/>
    <property type="project" value="InterPro"/>
</dbReference>
<dbReference type="STRING" id="41047.A0A397FX98"/>
<comment type="similarity">
    <text evidence="2">Belongs to the group II decarboxylase family.</text>
</comment>
<dbReference type="GO" id="GO:0030170">
    <property type="term" value="F:pyridoxal phosphate binding"/>
    <property type="evidence" value="ECO:0007669"/>
    <property type="project" value="InterPro"/>
</dbReference>
<evidence type="ECO:0000313" key="9">
    <source>
        <dbReference type="Proteomes" id="UP000215305"/>
    </source>
</evidence>
<name>A0A397FX98_ASPTH</name>
<keyword evidence="9" id="KW-1185">Reference proteome</keyword>
<evidence type="ECO:0000256" key="4">
    <source>
        <dbReference type="ARBA" id="ARBA00022898"/>
    </source>
</evidence>
<dbReference type="PANTHER" id="PTHR11999">
    <property type="entry name" value="GROUP II PYRIDOXAL-5-PHOSPHATE DECARBOXYLASE"/>
    <property type="match status" value="1"/>
</dbReference>
<comment type="cofactor">
    <cofactor evidence="1 6">
        <name>pyridoxal 5'-phosphate</name>
        <dbReference type="ChEBI" id="CHEBI:597326"/>
    </cofactor>
</comment>
<dbReference type="VEuPathDB" id="FungiDB:CDV56_101119"/>
<dbReference type="Pfam" id="PF00282">
    <property type="entry name" value="Pyridoxal_deC"/>
    <property type="match status" value="1"/>
</dbReference>
<feature type="modified residue" description="N6-(pyridoxal phosphate)lysine" evidence="6">
    <location>
        <position position="318"/>
    </location>
</feature>
<dbReference type="PRINTS" id="PR00800">
    <property type="entry name" value="YHDCRBOXLASE"/>
</dbReference>
<evidence type="ECO:0000256" key="6">
    <source>
        <dbReference type="PIRSR" id="PIRSR602129-50"/>
    </source>
</evidence>
<feature type="domain" description="NAD-dependent epimerase/dehydratase" evidence="7">
    <location>
        <begin position="521"/>
        <end position="775"/>
    </location>
</feature>
<dbReference type="GO" id="GO:0016831">
    <property type="term" value="F:carboxy-lyase activity"/>
    <property type="evidence" value="ECO:0007669"/>
    <property type="project" value="UniProtKB-KW"/>
</dbReference>
<proteinExistence type="inferred from homology"/>
<dbReference type="EMBL" id="NKHU02000426">
    <property type="protein sequence ID" value="RHZ43391.1"/>
    <property type="molecule type" value="Genomic_DNA"/>
</dbReference>
<dbReference type="InterPro" id="IPR036291">
    <property type="entry name" value="NAD(P)-bd_dom_sf"/>
</dbReference>
<dbReference type="Gene3D" id="1.20.1340.10">
    <property type="entry name" value="dopa decarboxylase, N-terminal domain"/>
    <property type="match status" value="1"/>
</dbReference>
<sequence>MDREQFRVAAHAAIDEIIDYFDGLPSQRVVPTIEPGYLRPLIPENPPEEPEQWSQIQADIETKIKPGLTHWQSPNFMAFFPAGVTYPSILGEMYSAAFTAPAFNWLCSPACTELETIVMDWMAKALGLPECFFSSSENKGGGVIQVTASDAVATVMIAARERRVREQALAEGLKDGTAEYEDRVMELRPRLVALGSNQAHSSTAKGALLAGTRYRSVTARLEDNMEMTGPRLREVLEQCDKDGLTPYYITLGMGTTNTCALDRFAEIKAVLKEKPHWQRIWVHIDAAYAGAALVADEWQYIAKDFAEGVDSFNMNMHKWLLVNFDASCLYVRNRFDLTDALDITPAYLRNPYSETGQVIDYRNWSISLGRRFRALKIWFVMRSYGLSGMKAYIRKTIGLGNIFADLVRSRSDLFEIITKPAFCLTVFRIKSPQLQSNNESPVPQIDEASNAITKEVYELVNSRGEIFITSSVIAGIYAIRVVSANPAAEEKYLRRAFEILVQTTEELSPLWRHVAEKPRRVLVTGATGFIGAHVVDSLLARGIAVRGATRSLSKGEQMIAARPEHASKLEFVQIEDFCKLGVFDHVMGGVDAVVHVASPFTYNTTNNEQELIIPAINGVKSILAASAKPGSRVKRVVLTSSFASVIDISKNPGPDFTYTGAHWNPITYEESVDPFTNAVTAYRGSKKFAELEAWTFVEREKPAFDLVTLCPPMVFGPIVHPVASVAQLNESNAVLWSVAAGADPLPAARVSAWVDVRDLADVHVQALLIPEAGGKRYVPASGEPFCYEYAADIIKEKFEWARATVTTNYEAGKRPGPTYKLDGETVARDLGVKYRSFEKTVEELVRQVKETIAK</sequence>
<dbReference type="InterPro" id="IPR001509">
    <property type="entry name" value="Epimerase_deHydtase"/>
</dbReference>
<organism evidence="8 9">
    <name type="scientific">Aspergillus thermomutatus</name>
    <name type="common">Neosartorya pseudofischeri</name>
    <dbReference type="NCBI Taxonomy" id="41047"/>
    <lineage>
        <taxon>Eukaryota</taxon>
        <taxon>Fungi</taxon>
        <taxon>Dikarya</taxon>
        <taxon>Ascomycota</taxon>
        <taxon>Pezizomycotina</taxon>
        <taxon>Eurotiomycetes</taxon>
        <taxon>Eurotiomycetidae</taxon>
        <taxon>Eurotiales</taxon>
        <taxon>Aspergillaceae</taxon>
        <taxon>Aspergillus</taxon>
        <taxon>Aspergillus subgen. Fumigati</taxon>
    </lineage>
</organism>
<dbReference type="AlphaFoldDB" id="A0A397FX98"/>
<dbReference type="InterPro" id="IPR002129">
    <property type="entry name" value="PyrdxlP-dep_de-COase"/>
</dbReference>
<dbReference type="PROSITE" id="PS00392">
    <property type="entry name" value="DDC_GAD_HDC_YDC"/>
    <property type="match status" value="1"/>
</dbReference>
<dbReference type="OrthoDB" id="639767at2759"/>
<dbReference type="FunFam" id="3.40.50.720:FF:000805">
    <property type="entry name" value="3-beta hydroxysteroid dehydrogenase/isomerase family protein"/>
    <property type="match status" value="1"/>
</dbReference>
<dbReference type="Gene3D" id="3.90.1150.10">
    <property type="entry name" value="Aspartate Aminotransferase, domain 1"/>
    <property type="match status" value="1"/>
</dbReference>
<comment type="caution">
    <text evidence="8">The sequence shown here is derived from an EMBL/GenBank/DDBJ whole genome shotgun (WGS) entry which is preliminary data.</text>
</comment>
<evidence type="ECO:0000256" key="2">
    <source>
        <dbReference type="ARBA" id="ARBA00009533"/>
    </source>
</evidence>
<dbReference type="RefSeq" id="XP_026609745.1">
    <property type="nucleotide sequence ID" value="XM_026754738.1"/>
</dbReference>
<protein>
    <recommendedName>
        <fullName evidence="7">NAD-dependent epimerase/dehydratase domain-containing protein</fullName>
    </recommendedName>
</protein>
<keyword evidence="5" id="KW-0456">Lyase</keyword>
<dbReference type="SUPFAM" id="SSF53383">
    <property type="entry name" value="PLP-dependent transferases"/>
    <property type="match status" value="1"/>
</dbReference>
<dbReference type="GO" id="GO:0006520">
    <property type="term" value="P:amino acid metabolic process"/>
    <property type="evidence" value="ECO:0007669"/>
    <property type="project" value="InterPro"/>
</dbReference>
<dbReference type="Proteomes" id="UP000215305">
    <property type="component" value="Unassembled WGS sequence"/>
</dbReference>
<dbReference type="InterPro" id="IPR015424">
    <property type="entry name" value="PyrdxlP-dep_Trfase"/>
</dbReference>